<dbReference type="AlphaFoldDB" id="A0A397J4I6"/>
<evidence type="ECO:0000313" key="2">
    <source>
        <dbReference type="EMBL" id="RHZ81892.1"/>
    </source>
</evidence>
<comment type="caution">
    <text evidence="2">The sequence shown here is derived from an EMBL/GenBank/DDBJ whole genome shotgun (WGS) entry which is preliminary data.</text>
</comment>
<reference evidence="2 3" key="1">
    <citation type="submission" date="2018-08" db="EMBL/GenBank/DDBJ databases">
        <title>Genome and evolution of the arbuscular mycorrhizal fungus Diversispora epigaea (formerly Glomus versiforme) and its bacterial endosymbionts.</title>
        <authorList>
            <person name="Sun X."/>
            <person name="Fei Z."/>
            <person name="Harrison M."/>
        </authorList>
    </citation>
    <scope>NUCLEOTIDE SEQUENCE [LARGE SCALE GENOMIC DNA]</scope>
    <source>
        <strain evidence="2 3">IT104</strain>
    </source>
</reference>
<gene>
    <name evidence="2" type="ORF">Glove_117g493</name>
</gene>
<dbReference type="EMBL" id="PQFF01000109">
    <property type="protein sequence ID" value="RHZ81892.1"/>
    <property type="molecule type" value="Genomic_DNA"/>
</dbReference>
<evidence type="ECO:0000256" key="1">
    <source>
        <dbReference type="SAM" id="MobiDB-lite"/>
    </source>
</evidence>
<protein>
    <submittedName>
        <fullName evidence="2">Uncharacterized protein</fullName>
    </submittedName>
</protein>
<sequence>MLNDEKNNKQAIPQTKDASTLCQTISLWNHNNNNNNNNKCFTIVSLIVSGINIIHGYNKSDMKKWNEEIRHGICLRLLKLMNTTLYLEKVSLQPSSSEHLMYNFVTAFISTNNNNKGGKSKSRIPDLILILILEQFEQYYYANSQGDDDNDNDNDNDDDITI</sequence>
<accession>A0A397J4I6</accession>
<feature type="compositionally biased region" description="Acidic residues" evidence="1">
    <location>
        <begin position="146"/>
        <end position="162"/>
    </location>
</feature>
<proteinExistence type="predicted"/>
<evidence type="ECO:0000313" key="3">
    <source>
        <dbReference type="Proteomes" id="UP000266861"/>
    </source>
</evidence>
<name>A0A397J4I6_9GLOM</name>
<keyword evidence="3" id="KW-1185">Reference proteome</keyword>
<organism evidence="2 3">
    <name type="scientific">Diversispora epigaea</name>
    <dbReference type="NCBI Taxonomy" id="1348612"/>
    <lineage>
        <taxon>Eukaryota</taxon>
        <taxon>Fungi</taxon>
        <taxon>Fungi incertae sedis</taxon>
        <taxon>Mucoromycota</taxon>
        <taxon>Glomeromycotina</taxon>
        <taxon>Glomeromycetes</taxon>
        <taxon>Diversisporales</taxon>
        <taxon>Diversisporaceae</taxon>
        <taxon>Diversispora</taxon>
    </lineage>
</organism>
<dbReference type="Proteomes" id="UP000266861">
    <property type="component" value="Unassembled WGS sequence"/>
</dbReference>
<feature type="region of interest" description="Disordered" evidence="1">
    <location>
        <begin position="143"/>
        <end position="162"/>
    </location>
</feature>